<protein>
    <submittedName>
        <fullName evidence="2">Uncharacterized protein</fullName>
    </submittedName>
</protein>
<reference evidence="3" key="1">
    <citation type="submission" date="2015-08" db="EMBL/GenBank/DDBJ databases">
        <authorList>
            <person name="Varghese N."/>
        </authorList>
    </citation>
    <scope>NUCLEOTIDE SEQUENCE [LARGE SCALE GENOMIC DNA]</scope>
    <source>
        <strain evidence="3">DSM 23407</strain>
    </source>
</reference>
<accession>A0A0K6I3B2</accession>
<proteinExistence type="predicted"/>
<name>A0A0K6I3B2_9HYPH</name>
<gene>
    <name evidence="2" type="ORF">Ga0061067_1083</name>
</gene>
<feature type="compositionally biased region" description="Polar residues" evidence="1">
    <location>
        <begin position="166"/>
        <end position="177"/>
    </location>
</feature>
<sequence length="204" mass="21310">MSVLGLEQDCGSKAQQPTVFRSCCSTWSMPCGQSGQGAGKRTGQAISTALPDCAPPSAHYGPCATHATAGELVLPAAHLRQFGQKREPAFRPYLLQGQERASQRHRFHRKSSGGCGAWPPGTAATNAKDRCGFPQRSQNHACKAGLPVTWRACAADPGPSFWPVPNVQQHSSEQPSGSRPAGPTSRGTLPGSCRSACAGDASAT</sequence>
<organism evidence="2 3">
    <name type="scientific">Pannonibacter indicus</name>
    <dbReference type="NCBI Taxonomy" id="466044"/>
    <lineage>
        <taxon>Bacteria</taxon>
        <taxon>Pseudomonadati</taxon>
        <taxon>Pseudomonadota</taxon>
        <taxon>Alphaproteobacteria</taxon>
        <taxon>Hyphomicrobiales</taxon>
        <taxon>Stappiaceae</taxon>
        <taxon>Pannonibacter</taxon>
    </lineage>
</organism>
<dbReference type="AlphaFoldDB" id="A0A0K6I3B2"/>
<evidence type="ECO:0000256" key="1">
    <source>
        <dbReference type="SAM" id="MobiDB-lite"/>
    </source>
</evidence>
<feature type="region of interest" description="Disordered" evidence="1">
    <location>
        <begin position="163"/>
        <end position="204"/>
    </location>
</feature>
<dbReference type="EMBL" id="CYHE01000008">
    <property type="protein sequence ID" value="CUA97558.1"/>
    <property type="molecule type" value="Genomic_DNA"/>
</dbReference>
<dbReference type="Proteomes" id="UP000183900">
    <property type="component" value="Unassembled WGS sequence"/>
</dbReference>
<evidence type="ECO:0000313" key="2">
    <source>
        <dbReference type="EMBL" id="CUA97558.1"/>
    </source>
</evidence>
<evidence type="ECO:0000313" key="3">
    <source>
        <dbReference type="Proteomes" id="UP000183900"/>
    </source>
</evidence>
<keyword evidence="3" id="KW-1185">Reference proteome</keyword>